<feature type="non-terminal residue" evidence="1">
    <location>
        <position position="1"/>
    </location>
</feature>
<dbReference type="Proteomes" id="UP000789901">
    <property type="component" value="Unassembled WGS sequence"/>
</dbReference>
<protein>
    <submittedName>
        <fullName evidence="1">11313_t:CDS:1</fullName>
    </submittedName>
</protein>
<gene>
    <name evidence="1" type="ORF">GMARGA_LOCUS17420</name>
</gene>
<dbReference type="EMBL" id="CAJVQB010013192">
    <property type="protein sequence ID" value="CAG8760524.1"/>
    <property type="molecule type" value="Genomic_DNA"/>
</dbReference>
<proteinExistence type="predicted"/>
<reference evidence="1 2" key="1">
    <citation type="submission" date="2021-06" db="EMBL/GenBank/DDBJ databases">
        <authorList>
            <person name="Kallberg Y."/>
            <person name="Tangrot J."/>
            <person name="Rosling A."/>
        </authorList>
    </citation>
    <scope>NUCLEOTIDE SEQUENCE [LARGE SCALE GENOMIC DNA]</scope>
    <source>
        <strain evidence="1 2">120-4 pot B 10/14</strain>
    </source>
</reference>
<comment type="caution">
    <text evidence="1">The sequence shown here is derived from an EMBL/GenBank/DDBJ whole genome shotgun (WGS) entry which is preliminary data.</text>
</comment>
<evidence type="ECO:0000313" key="2">
    <source>
        <dbReference type="Proteomes" id="UP000789901"/>
    </source>
</evidence>
<name>A0ABN7VFN5_GIGMA</name>
<evidence type="ECO:0000313" key="1">
    <source>
        <dbReference type="EMBL" id="CAG8760524.1"/>
    </source>
</evidence>
<keyword evidence="2" id="KW-1185">Reference proteome</keyword>
<sequence length="78" mass="8638">ESSTPILGPSLADPQLHPVTLFGKLPRQVSNTPMTNHMAPNRQSTNPRELYSKTLSSQKSRPIVSEWLNGVLKVRACQ</sequence>
<organism evidence="1 2">
    <name type="scientific">Gigaspora margarita</name>
    <dbReference type="NCBI Taxonomy" id="4874"/>
    <lineage>
        <taxon>Eukaryota</taxon>
        <taxon>Fungi</taxon>
        <taxon>Fungi incertae sedis</taxon>
        <taxon>Mucoromycota</taxon>
        <taxon>Glomeromycotina</taxon>
        <taxon>Glomeromycetes</taxon>
        <taxon>Diversisporales</taxon>
        <taxon>Gigasporaceae</taxon>
        <taxon>Gigaspora</taxon>
    </lineage>
</organism>
<accession>A0ABN7VFN5</accession>